<dbReference type="RefSeq" id="WP_011998440.1">
    <property type="nucleotide sequence ID" value="NC_009776.1"/>
</dbReference>
<sequence length="173" mass="19390">MKARKRLYEVGEVEVDGVKLPVLILKKSETVEVNVKKKDSADALSTALMKDLIELEEKGVEGVYVEYVATSGKLEIRVGGGRGLKGELSKWPTKLKRVAVMRESPKEVDLNSLKWHEVSGEVYVYEGKPKGQFKALLLDTEDGAYLILSDEALEEEVKEWEFEDEGAEEGEED</sequence>
<dbReference type="STRING" id="453591.Igni_0405"/>
<evidence type="ECO:0000313" key="2">
    <source>
        <dbReference type="Proteomes" id="UP000000262"/>
    </source>
</evidence>
<dbReference type="KEGG" id="iho:Igni_0405"/>
<protein>
    <submittedName>
        <fullName evidence="1">Uncharacterized protein</fullName>
    </submittedName>
</protein>
<dbReference type="Proteomes" id="UP000000262">
    <property type="component" value="Chromosome"/>
</dbReference>
<evidence type="ECO:0000313" key="1">
    <source>
        <dbReference type="EMBL" id="ABU81588.1"/>
    </source>
</evidence>
<keyword evidence="2" id="KW-1185">Reference proteome</keyword>
<dbReference type="EMBL" id="CP000816">
    <property type="protein sequence ID" value="ABU81588.1"/>
    <property type="molecule type" value="Genomic_DNA"/>
</dbReference>
<dbReference type="eggNOG" id="arCOG08854">
    <property type="taxonomic scope" value="Archaea"/>
</dbReference>
<proteinExistence type="predicted"/>
<name>A8A9I6_IGNH4</name>
<organism evidence="1 2">
    <name type="scientific">Ignicoccus hospitalis (strain KIN4/I / DSM 18386 / JCM 14125)</name>
    <dbReference type="NCBI Taxonomy" id="453591"/>
    <lineage>
        <taxon>Archaea</taxon>
        <taxon>Thermoproteota</taxon>
        <taxon>Thermoprotei</taxon>
        <taxon>Desulfurococcales</taxon>
        <taxon>Desulfurococcaceae</taxon>
        <taxon>Ignicoccus</taxon>
    </lineage>
</organism>
<reference evidence="1 2" key="1">
    <citation type="journal article" date="2008" name="Genome Biol.">
        <title>A genomic analysis of the archaeal system Ignicoccus hospitalis-Nanoarchaeum equitans.</title>
        <authorList>
            <person name="Podar M."/>
            <person name="Anderson I."/>
            <person name="Makarova K.S."/>
            <person name="Elkins J.G."/>
            <person name="Ivanova N."/>
            <person name="Wall M.A."/>
            <person name="Lykidis A."/>
            <person name="Mavromatis K."/>
            <person name="Sun H."/>
            <person name="Hudson M.E."/>
            <person name="Chen W."/>
            <person name="Deciu C."/>
            <person name="Hutchison D."/>
            <person name="Eads J.R."/>
            <person name="Anderson A."/>
            <person name="Fernandes F."/>
            <person name="Szeto E."/>
            <person name="Lapidus A."/>
            <person name="Kyrpides N.C."/>
            <person name="Saier M.H.Jr."/>
            <person name="Richardson P.M."/>
            <person name="Rachel R."/>
            <person name="Huber H."/>
            <person name="Eisen J.A."/>
            <person name="Koonin E.V."/>
            <person name="Keller M."/>
            <person name="Stetter K.O."/>
        </authorList>
    </citation>
    <scope>NUCLEOTIDE SEQUENCE [LARGE SCALE GENOMIC DNA]</scope>
    <source>
        <strain evidence="2">KIN4/I / DSM 18386 / JCM 14125</strain>
    </source>
</reference>
<gene>
    <name evidence="1" type="ordered locus">Igni_0405</name>
</gene>
<dbReference type="AlphaFoldDB" id="A8A9I6"/>
<dbReference type="OrthoDB" id="385502at2157"/>
<dbReference type="HOGENOM" id="CLU_1544189_0_0_2"/>
<accession>A8A9I6</accession>
<dbReference type="GeneID" id="5562320"/>